<accession>A0ABT9YLW6</accession>
<name>A0ABT9YLW6_9BACI</name>
<dbReference type="Proteomes" id="UP001225034">
    <property type="component" value="Unassembled WGS sequence"/>
</dbReference>
<keyword evidence="2" id="KW-1185">Reference proteome</keyword>
<sequence length="78" mass="9126">MKHTIIFHFNDPNPLADTIEHVVEASSTEEAIVNIIKRKENFYVFESDDEIYSINLESIKYINAYETEDDAVTDRIIF</sequence>
<dbReference type="EMBL" id="JAUSUA010000007">
    <property type="protein sequence ID" value="MDQ0208863.1"/>
    <property type="molecule type" value="Genomic_DNA"/>
</dbReference>
<proteinExistence type="predicted"/>
<organism evidence="1 2">
    <name type="scientific">Alkalicoccobacillus murimartini</name>
    <dbReference type="NCBI Taxonomy" id="171685"/>
    <lineage>
        <taxon>Bacteria</taxon>
        <taxon>Bacillati</taxon>
        <taxon>Bacillota</taxon>
        <taxon>Bacilli</taxon>
        <taxon>Bacillales</taxon>
        <taxon>Bacillaceae</taxon>
        <taxon>Alkalicoccobacillus</taxon>
    </lineage>
</organism>
<dbReference type="RefSeq" id="WP_306985274.1">
    <property type="nucleotide sequence ID" value="NZ_JAUSUA010000007.1"/>
</dbReference>
<gene>
    <name evidence="1" type="ORF">J2S05_003687</name>
</gene>
<evidence type="ECO:0000313" key="1">
    <source>
        <dbReference type="EMBL" id="MDQ0208863.1"/>
    </source>
</evidence>
<reference evidence="1 2" key="1">
    <citation type="submission" date="2023-07" db="EMBL/GenBank/DDBJ databases">
        <title>Genomic Encyclopedia of Type Strains, Phase IV (KMG-IV): sequencing the most valuable type-strain genomes for metagenomic binning, comparative biology and taxonomic classification.</title>
        <authorList>
            <person name="Goeker M."/>
        </authorList>
    </citation>
    <scope>NUCLEOTIDE SEQUENCE [LARGE SCALE GENOMIC DNA]</scope>
    <source>
        <strain evidence="1 2">DSM 19154</strain>
    </source>
</reference>
<evidence type="ECO:0000313" key="2">
    <source>
        <dbReference type="Proteomes" id="UP001225034"/>
    </source>
</evidence>
<comment type="caution">
    <text evidence="1">The sequence shown here is derived from an EMBL/GenBank/DDBJ whole genome shotgun (WGS) entry which is preliminary data.</text>
</comment>
<protein>
    <submittedName>
        <fullName evidence="1">Uncharacterized protein</fullName>
    </submittedName>
</protein>